<feature type="domain" description="Carboxyltransferase" evidence="4">
    <location>
        <begin position="23"/>
        <end position="309"/>
    </location>
</feature>
<dbReference type="RefSeq" id="WP_111546576.1">
    <property type="nucleotide sequence ID" value="NZ_MZXV01000051.1"/>
</dbReference>
<dbReference type="Pfam" id="PF02626">
    <property type="entry name" value="CT_A_B"/>
    <property type="match status" value="1"/>
</dbReference>
<dbReference type="SUPFAM" id="SSF50891">
    <property type="entry name" value="Cyclophilin-like"/>
    <property type="match status" value="1"/>
</dbReference>
<dbReference type="GO" id="GO:0005524">
    <property type="term" value="F:ATP binding"/>
    <property type="evidence" value="ECO:0007669"/>
    <property type="project" value="UniProtKB-KW"/>
</dbReference>
<dbReference type="OrthoDB" id="9768696at2"/>
<reference evidence="6" key="1">
    <citation type="submission" date="2017-03" db="EMBL/GenBank/DDBJ databases">
        <authorList>
            <person name="Safronova V.I."/>
            <person name="Sazanova A.L."/>
            <person name="Chirak E.R."/>
        </authorList>
    </citation>
    <scope>NUCLEOTIDE SEQUENCE [LARGE SCALE GENOMIC DNA]</scope>
    <source>
        <strain evidence="6">Ach-343</strain>
    </source>
</reference>
<gene>
    <name evidence="5" type="ORF">B5V02_23965</name>
</gene>
<keyword evidence="1" id="KW-0547">Nucleotide-binding</keyword>
<evidence type="ECO:0000313" key="6">
    <source>
        <dbReference type="Proteomes" id="UP000248616"/>
    </source>
</evidence>
<organism evidence="5 6">
    <name type="scientific">Mesorhizobium kowhaii</name>
    <dbReference type="NCBI Taxonomy" id="1300272"/>
    <lineage>
        <taxon>Bacteria</taxon>
        <taxon>Pseudomonadati</taxon>
        <taxon>Pseudomonadota</taxon>
        <taxon>Alphaproteobacteria</taxon>
        <taxon>Hyphomicrobiales</taxon>
        <taxon>Phyllobacteriaceae</taxon>
        <taxon>Mesorhizobium</taxon>
    </lineage>
</organism>
<dbReference type="GO" id="GO:0016787">
    <property type="term" value="F:hydrolase activity"/>
    <property type="evidence" value="ECO:0007669"/>
    <property type="project" value="UniProtKB-KW"/>
</dbReference>
<accession>A0A2W7BZQ8</accession>
<keyword evidence="2 5" id="KW-0378">Hydrolase</keyword>
<sequence length="362" mass="37732">MIEILTTGLPNTVQDLGRLGHLAMGVSHGGAMDKEALAIANLMLGNDPSAAGIEVALHPFRLRAHVDTAVAITGADCAISVGDRPCPPWWATTIRAGETLALEAPHLGARSYIAFAGGLDLPPIMGSRATDVKGNFGGLAGRGLSRGDRLALKPAQGSLPAGGVGAALEERRGATDGLASAIGLRVLPAAEFDAFTPEAQAAFIGSEWSITNNANRMGYRLSGATLSLASPLELLSHGIVPGTVQVPPSGQPIIQLADANTCGGYPKIATVIEADLWRLAQAPVGARLRFLPVSIGASTEALRASQQRHHDFIAARDRMAGSALASLMKDLSRRRQLGPYPRVAKAPIRYPYSTRASEQADP</sequence>
<dbReference type="PANTHER" id="PTHR43309:SF3">
    <property type="entry name" value="5-OXOPROLINASE SUBUNIT C"/>
    <property type="match status" value="1"/>
</dbReference>
<dbReference type="Proteomes" id="UP000248616">
    <property type="component" value="Unassembled WGS sequence"/>
</dbReference>
<evidence type="ECO:0000256" key="3">
    <source>
        <dbReference type="ARBA" id="ARBA00022840"/>
    </source>
</evidence>
<evidence type="ECO:0000256" key="2">
    <source>
        <dbReference type="ARBA" id="ARBA00022801"/>
    </source>
</evidence>
<name>A0A2W7BZQ8_9HYPH</name>
<comment type="caution">
    <text evidence="5">The sequence shown here is derived from an EMBL/GenBank/DDBJ whole genome shotgun (WGS) entry which is preliminary data.</text>
</comment>
<dbReference type="SMART" id="SM00797">
    <property type="entry name" value="AHS2"/>
    <property type="match status" value="1"/>
</dbReference>
<evidence type="ECO:0000259" key="4">
    <source>
        <dbReference type="SMART" id="SM00797"/>
    </source>
</evidence>
<dbReference type="NCBIfam" id="TIGR00724">
    <property type="entry name" value="urea_amlyse_rel"/>
    <property type="match status" value="1"/>
</dbReference>
<dbReference type="InterPro" id="IPR052708">
    <property type="entry name" value="PxpC"/>
</dbReference>
<proteinExistence type="predicted"/>
<evidence type="ECO:0000313" key="5">
    <source>
        <dbReference type="EMBL" id="PZV36252.1"/>
    </source>
</evidence>
<dbReference type="EMBL" id="MZXV01000051">
    <property type="protein sequence ID" value="PZV36252.1"/>
    <property type="molecule type" value="Genomic_DNA"/>
</dbReference>
<dbReference type="AlphaFoldDB" id="A0A2W7BZQ8"/>
<dbReference type="PANTHER" id="PTHR43309">
    <property type="entry name" value="5-OXOPROLINASE SUBUNIT C"/>
    <property type="match status" value="1"/>
</dbReference>
<protein>
    <submittedName>
        <fullName evidence="5">Allophanate hydrolase</fullName>
    </submittedName>
</protein>
<keyword evidence="3" id="KW-0067">ATP-binding</keyword>
<dbReference type="InterPro" id="IPR003778">
    <property type="entry name" value="CT_A_B"/>
</dbReference>
<evidence type="ECO:0000256" key="1">
    <source>
        <dbReference type="ARBA" id="ARBA00022741"/>
    </source>
</evidence>
<dbReference type="Gene3D" id="2.40.100.10">
    <property type="entry name" value="Cyclophilin-like"/>
    <property type="match status" value="1"/>
</dbReference>
<keyword evidence="6" id="KW-1185">Reference proteome</keyword>
<dbReference type="InterPro" id="IPR029000">
    <property type="entry name" value="Cyclophilin-like_dom_sf"/>
</dbReference>